<dbReference type="AlphaFoldDB" id="A0A5E6PP01"/>
<accession>A0A5E6PP01</accession>
<protein>
    <submittedName>
        <fullName evidence="3">UDP-Gal:alpha-D-GlcNAc-diphosphoundecaprenol beta-1,4-galactosyltransferase</fullName>
        <ecNumber evidence="3">2.4.1.304</ecNumber>
    </submittedName>
</protein>
<dbReference type="GO" id="GO:0016758">
    <property type="term" value="F:hexosyltransferase activity"/>
    <property type="evidence" value="ECO:0007669"/>
    <property type="project" value="TreeGrafter"/>
</dbReference>
<dbReference type="Pfam" id="PF03808">
    <property type="entry name" value="Glyco_tran_WecG"/>
    <property type="match status" value="1"/>
</dbReference>
<dbReference type="CDD" id="cd06533">
    <property type="entry name" value="Glyco_transf_WecG_TagA"/>
    <property type="match status" value="1"/>
</dbReference>
<keyword evidence="1 3" id="KW-0328">Glycosyltransferase</keyword>
<sequence length="235" mass="26906">MSKFIFSLNLNNDNDNDNGKITTFINHYSYMIARKNPELLAQFNEIHCDGIVLCLFLKLIGIHKTRTSFDMTSIAPEIFNNAADNSESVYFVGGEPGVVESAVSSFTSKYPTLKVEGLRHGYFSSSTEREIVLLDIVHKNPDYVIASMGSPFQEQFLVDLRAAGWKGRGYTSGGFFHQTAKAGLKYYPAWIDKLNLRWAYRIYDEPKLFKRYTTSFIRFIFLFSYDVFISKLGQK</sequence>
<evidence type="ECO:0000256" key="2">
    <source>
        <dbReference type="ARBA" id="ARBA00022679"/>
    </source>
</evidence>
<dbReference type="EMBL" id="CABVHB010000002">
    <property type="protein sequence ID" value="VVM43192.1"/>
    <property type="molecule type" value="Genomic_DNA"/>
</dbReference>
<dbReference type="Proteomes" id="UP000344274">
    <property type="component" value="Unassembled WGS sequence"/>
</dbReference>
<evidence type="ECO:0000256" key="1">
    <source>
        <dbReference type="ARBA" id="ARBA00022676"/>
    </source>
</evidence>
<proteinExistence type="predicted"/>
<dbReference type="RefSeq" id="WP_154946531.1">
    <property type="nucleotide sequence ID" value="NZ_CABVHB010000002.1"/>
</dbReference>
<dbReference type="NCBIfam" id="TIGR00696">
    <property type="entry name" value="wecG_tagA_cpsF"/>
    <property type="match status" value="1"/>
</dbReference>
<name>A0A5E6PP01_PSEFL</name>
<gene>
    <name evidence="3" type="primary">wfeD</name>
    <name evidence="3" type="ORF">PS673_00364</name>
</gene>
<keyword evidence="2 3" id="KW-0808">Transferase</keyword>
<reference evidence="3 4" key="1">
    <citation type="submission" date="2019-09" db="EMBL/GenBank/DDBJ databases">
        <authorList>
            <person name="Chandra G."/>
            <person name="Truman W A."/>
        </authorList>
    </citation>
    <scope>NUCLEOTIDE SEQUENCE [LARGE SCALE GENOMIC DNA]</scope>
    <source>
        <strain evidence="3">PS673</strain>
    </source>
</reference>
<evidence type="ECO:0000313" key="3">
    <source>
        <dbReference type="EMBL" id="VVM43192.1"/>
    </source>
</evidence>
<dbReference type="PANTHER" id="PTHR34136:SF1">
    <property type="entry name" value="UDP-N-ACETYL-D-MANNOSAMINURONIC ACID TRANSFERASE"/>
    <property type="match status" value="1"/>
</dbReference>
<dbReference type="InterPro" id="IPR004629">
    <property type="entry name" value="WecG_TagA_CpsF"/>
</dbReference>
<organism evidence="3 4">
    <name type="scientific">Pseudomonas fluorescens</name>
    <dbReference type="NCBI Taxonomy" id="294"/>
    <lineage>
        <taxon>Bacteria</taxon>
        <taxon>Pseudomonadati</taxon>
        <taxon>Pseudomonadota</taxon>
        <taxon>Gammaproteobacteria</taxon>
        <taxon>Pseudomonadales</taxon>
        <taxon>Pseudomonadaceae</taxon>
        <taxon>Pseudomonas</taxon>
    </lineage>
</organism>
<evidence type="ECO:0000313" key="4">
    <source>
        <dbReference type="Proteomes" id="UP000344274"/>
    </source>
</evidence>
<dbReference type="PANTHER" id="PTHR34136">
    <property type="match status" value="1"/>
</dbReference>
<dbReference type="EC" id="2.4.1.304" evidence="3"/>